<gene>
    <name evidence="9" type="ORF">BOTBODRAFT_99843</name>
</gene>
<proteinExistence type="inferred from homology"/>
<evidence type="ECO:0000259" key="8">
    <source>
        <dbReference type="Pfam" id="PF02872"/>
    </source>
</evidence>
<dbReference type="Gene3D" id="3.60.21.10">
    <property type="match status" value="1"/>
</dbReference>
<dbReference type="Gene3D" id="3.90.780.10">
    <property type="entry name" value="5'-Nucleotidase, C-terminal domain"/>
    <property type="match status" value="1"/>
</dbReference>
<dbReference type="OrthoDB" id="7722975at2759"/>
<dbReference type="GO" id="GO:0016788">
    <property type="term" value="F:hydrolase activity, acting on ester bonds"/>
    <property type="evidence" value="ECO:0007669"/>
    <property type="project" value="InterPro"/>
</dbReference>
<evidence type="ECO:0000256" key="2">
    <source>
        <dbReference type="ARBA" id="ARBA00022723"/>
    </source>
</evidence>
<dbReference type="InterPro" id="IPR006146">
    <property type="entry name" value="5'-Nucleotdase_CS"/>
</dbReference>
<dbReference type="Proteomes" id="UP000027195">
    <property type="component" value="Unassembled WGS sequence"/>
</dbReference>
<dbReference type="FunFam" id="3.60.21.10:FF:000020">
    <property type="entry name" value="NT5E isoform 4"/>
    <property type="match status" value="1"/>
</dbReference>
<dbReference type="STRING" id="930990.A0A067N3A9"/>
<evidence type="ECO:0000256" key="5">
    <source>
        <dbReference type="ARBA" id="ARBA00022801"/>
    </source>
</evidence>
<protein>
    <recommendedName>
        <fullName evidence="11">5'-Nucleotidase C-terminal domain-containing protein</fullName>
    </recommendedName>
</protein>
<dbReference type="CDD" id="cd07409">
    <property type="entry name" value="MPP_CD73_N"/>
    <property type="match status" value="1"/>
</dbReference>
<feature type="domain" description="5'-Nucleotidase C-terminal" evidence="8">
    <location>
        <begin position="350"/>
        <end position="507"/>
    </location>
</feature>
<keyword evidence="3 6" id="KW-0732">Signal</keyword>
<dbReference type="PROSITE" id="PS00786">
    <property type="entry name" value="5_NUCLEOTIDASE_2"/>
    <property type="match status" value="1"/>
</dbReference>
<dbReference type="SUPFAM" id="SSF55816">
    <property type="entry name" value="5'-nucleotidase (syn. UDP-sugar hydrolase), C-terminal domain"/>
    <property type="match status" value="1"/>
</dbReference>
<evidence type="ECO:0000313" key="9">
    <source>
        <dbReference type="EMBL" id="KDQ21445.1"/>
    </source>
</evidence>
<dbReference type="Pfam" id="PF00149">
    <property type="entry name" value="Metallophos"/>
    <property type="match status" value="1"/>
</dbReference>
<keyword evidence="4 6" id="KW-0547">Nucleotide-binding</keyword>
<dbReference type="InterPro" id="IPR004843">
    <property type="entry name" value="Calcineurin-like_PHP"/>
</dbReference>
<dbReference type="Pfam" id="PF02872">
    <property type="entry name" value="5_nucleotid_C"/>
    <property type="match status" value="1"/>
</dbReference>
<evidence type="ECO:0000313" key="10">
    <source>
        <dbReference type="Proteomes" id="UP000027195"/>
    </source>
</evidence>
<dbReference type="PRINTS" id="PR01607">
    <property type="entry name" value="APYRASEFAMLY"/>
</dbReference>
<dbReference type="EMBL" id="KL198016">
    <property type="protein sequence ID" value="KDQ21445.1"/>
    <property type="molecule type" value="Genomic_DNA"/>
</dbReference>
<feature type="signal peptide" evidence="6">
    <location>
        <begin position="1"/>
        <end position="23"/>
    </location>
</feature>
<dbReference type="PANTHER" id="PTHR11575:SF24">
    <property type="entry name" value="5'-NUCLEOTIDASE"/>
    <property type="match status" value="1"/>
</dbReference>
<comment type="similarity">
    <text evidence="1 6">Belongs to the 5'-nucleotidase family.</text>
</comment>
<dbReference type="InParanoid" id="A0A067N3A9"/>
<reference evidence="10" key="1">
    <citation type="journal article" date="2014" name="Proc. Natl. Acad. Sci. U.S.A.">
        <title>Extensive sampling of basidiomycete genomes demonstrates inadequacy of the white-rot/brown-rot paradigm for wood decay fungi.</title>
        <authorList>
            <person name="Riley R."/>
            <person name="Salamov A.A."/>
            <person name="Brown D.W."/>
            <person name="Nagy L.G."/>
            <person name="Floudas D."/>
            <person name="Held B.W."/>
            <person name="Levasseur A."/>
            <person name="Lombard V."/>
            <person name="Morin E."/>
            <person name="Otillar R."/>
            <person name="Lindquist E.A."/>
            <person name="Sun H."/>
            <person name="LaButti K.M."/>
            <person name="Schmutz J."/>
            <person name="Jabbour D."/>
            <person name="Luo H."/>
            <person name="Baker S.E."/>
            <person name="Pisabarro A.G."/>
            <person name="Walton J.D."/>
            <person name="Blanchette R.A."/>
            <person name="Henrissat B."/>
            <person name="Martin F."/>
            <person name="Cullen D."/>
            <person name="Hibbett D.S."/>
            <person name="Grigoriev I.V."/>
        </authorList>
    </citation>
    <scope>NUCLEOTIDE SEQUENCE [LARGE SCALE GENOMIC DNA]</scope>
    <source>
        <strain evidence="10">FD-172 SS1</strain>
    </source>
</reference>
<name>A0A067N3A9_BOTB1</name>
<dbReference type="PANTHER" id="PTHR11575">
    <property type="entry name" value="5'-NUCLEOTIDASE-RELATED"/>
    <property type="match status" value="1"/>
</dbReference>
<dbReference type="InterPro" id="IPR008334">
    <property type="entry name" value="5'-Nucleotdase_C"/>
</dbReference>
<evidence type="ECO:0000256" key="4">
    <source>
        <dbReference type="ARBA" id="ARBA00022741"/>
    </source>
</evidence>
<accession>A0A067N3A9</accession>
<evidence type="ECO:0000256" key="6">
    <source>
        <dbReference type="RuleBase" id="RU362119"/>
    </source>
</evidence>
<dbReference type="AlphaFoldDB" id="A0A067N3A9"/>
<dbReference type="GO" id="GO:0046872">
    <property type="term" value="F:metal ion binding"/>
    <property type="evidence" value="ECO:0007669"/>
    <property type="project" value="UniProtKB-KW"/>
</dbReference>
<dbReference type="InterPro" id="IPR029052">
    <property type="entry name" value="Metallo-depent_PP-like"/>
</dbReference>
<evidence type="ECO:0000259" key="7">
    <source>
        <dbReference type="Pfam" id="PF00149"/>
    </source>
</evidence>
<keyword evidence="2" id="KW-0479">Metal-binding</keyword>
<dbReference type="GO" id="GO:0009166">
    <property type="term" value="P:nucleotide catabolic process"/>
    <property type="evidence" value="ECO:0007669"/>
    <property type="project" value="InterPro"/>
</dbReference>
<evidence type="ECO:0000256" key="1">
    <source>
        <dbReference type="ARBA" id="ARBA00006654"/>
    </source>
</evidence>
<evidence type="ECO:0000256" key="3">
    <source>
        <dbReference type="ARBA" id="ARBA00022729"/>
    </source>
</evidence>
<dbReference type="GO" id="GO:0000166">
    <property type="term" value="F:nucleotide binding"/>
    <property type="evidence" value="ECO:0007669"/>
    <property type="project" value="UniProtKB-KW"/>
</dbReference>
<organism evidence="9 10">
    <name type="scientific">Botryobasidium botryosum (strain FD-172 SS1)</name>
    <dbReference type="NCBI Taxonomy" id="930990"/>
    <lineage>
        <taxon>Eukaryota</taxon>
        <taxon>Fungi</taxon>
        <taxon>Dikarya</taxon>
        <taxon>Basidiomycota</taxon>
        <taxon>Agaricomycotina</taxon>
        <taxon>Agaricomycetes</taxon>
        <taxon>Cantharellales</taxon>
        <taxon>Botryobasidiaceae</taxon>
        <taxon>Botryobasidium</taxon>
    </lineage>
</organism>
<dbReference type="PROSITE" id="PS00785">
    <property type="entry name" value="5_NUCLEOTIDASE_1"/>
    <property type="match status" value="1"/>
</dbReference>
<evidence type="ECO:0008006" key="11">
    <source>
        <dbReference type="Google" id="ProtNLM"/>
    </source>
</evidence>
<keyword evidence="10" id="KW-1185">Reference proteome</keyword>
<feature type="chain" id="PRO_5005103559" description="5'-Nucleotidase C-terminal domain-containing protein" evidence="6">
    <location>
        <begin position="24"/>
        <end position="549"/>
    </location>
</feature>
<feature type="domain" description="Calcineurin-like phosphoesterase" evidence="7">
    <location>
        <begin position="50"/>
        <end position="262"/>
    </location>
</feature>
<dbReference type="HOGENOM" id="CLU_005854_7_1_1"/>
<keyword evidence="5 6" id="KW-0378">Hydrolase</keyword>
<dbReference type="InterPro" id="IPR006179">
    <property type="entry name" value="5_nucleotidase/apyrase"/>
</dbReference>
<dbReference type="InterPro" id="IPR036907">
    <property type="entry name" value="5'-Nucleotdase_C_sf"/>
</dbReference>
<sequence>MVLRRKLALFSASLAVLSGLVLAEDYLVSSRYASAKSKRYLDSAGNYNISIIHTNDIHAHLDQFRATAGTDCDPRYECAGGYSRIKTKVDQLRKGAKDSLLFSIGDEFQGTLFYSYYGGEKIAETMNVLGYDAMTLGNHEFDGGDDKLAAFLANLTFPVVSANIVTNHTGISSILKPYHIFPQHSLAVIGVTTPVTKGTSSAGPGTNFLDPIEVIQATVDAIKTKEKITKIVAITHLGYEQDIELASKTRGIHLIMGGHSHTLVGSMPGAAGPYPTIQKNLDGEDVFVVTAYRWGEYIGYLDIAFDPAGRIAAYTGGPIRLTNTTAQDPIMQAKVDAWRAPFDAFAKEIVGSTTGLLDQSGCQSGECTFGNLISDVMYDYRIKSGGNVDGAFTNAGGIRASISAGNITRGDILTAFPFGNAIVDLSFTGKELWDMFEGIVSKVNSAGSAVTSFVQVSQSISITYDPSKPVGSRLVSLKVSDPLQAVDLTKTYTLATIDFLATGGDYFLTTPKTDFIVLDKLDEVLTAYVQEHSPITPAITGRITKLSSK</sequence>
<dbReference type="SUPFAM" id="SSF56300">
    <property type="entry name" value="Metallo-dependent phosphatases"/>
    <property type="match status" value="1"/>
</dbReference>